<feature type="compositionally biased region" description="Basic and acidic residues" evidence="1">
    <location>
        <begin position="1"/>
        <end position="10"/>
    </location>
</feature>
<sequence>MPKRETDDGRSVTSRSTVPGRSTPKAVDFRSRHRLRTDPPNRFAPTQSAPLEDGSTAISSGPIPAV</sequence>
<name>A0A3N6MF33_NATCH</name>
<evidence type="ECO:0000313" key="3">
    <source>
        <dbReference type="Proteomes" id="UP000281431"/>
    </source>
</evidence>
<feature type="region of interest" description="Disordered" evidence="1">
    <location>
        <begin position="1"/>
        <end position="66"/>
    </location>
</feature>
<dbReference type="Proteomes" id="UP000281431">
    <property type="component" value="Unassembled WGS sequence"/>
</dbReference>
<proteinExistence type="predicted"/>
<gene>
    <name evidence="2" type="ORF">EA472_21695</name>
</gene>
<dbReference type="EMBL" id="REFZ01000034">
    <property type="protein sequence ID" value="RQG95300.1"/>
    <property type="molecule type" value="Genomic_DNA"/>
</dbReference>
<reference evidence="2 3" key="1">
    <citation type="submission" date="2018-10" db="EMBL/GenBank/DDBJ databases">
        <title>Natrarchaeobius chitinivorans gen. nov., sp. nov., and Natrarchaeobius haloalkaliphilus sp. nov., alkaliphilic, chitin-utilizing haloarchaea from hypersaline alkaline lakes.</title>
        <authorList>
            <person name="Sorokin D.Y."/>
            <person name="Elcheninov A.G."/>
            <person name="Kostrikina N.A."/>
            <person name="Bale N.J."/>
            <person name="Sinninghe Damste J.S."/>
            <person name="Khijniak T.V."/>
            <person name="Kublanov I.V."/>
            <person name="Toshchakov S.V."/>
        </authorList>
    </citation>
    <scope>NUCLEOTIDE SEQUENCE [LARGE SCALE GENOMIC DNA]</scope>
    <source>
        <strain evidence="2 3">AArcht7</strain>
    </source>
</reference>
<comment type="caution">
    <text evidence="2">The sequence shown here is derived from an EMBL/GenBank/DDBJ whole genome shotgun (WGS) entry which is preliminary data.</text>
</comment>
<feature type="compositionally biased region" description="Polar residues" evidence="1">
    <location>
        <begin position="11"/>
        <end position="20"/>
    </location>
</feature>
<dbReference type="AlphaFoldDB" id="A0A3N6MF33"/>
<evidence type="ECO:0000313" key="2">
    <source>
        <dbReference type="EMBL" id="RQG95300.1"/>
    </source>
</evidence>
<protein>
    <submittedName>
        <fullName evidence="2">Uncharacterized protein</fullName>
    </submittedName>
</protein>
<evidence type="ECO:0000256" key="1">
    <source>
        <dbReference type="SAM" id="MobiDB-lite"/>
    </source>
</evidence>
<keyword evidence="3" id="KW-1185">Reference proteome</keyword>
<organism evidence="2 3">
    <name type="scientific">Natrarchaeobius chitinivorans</name>
    <dbReference type="NCBI Taxonomy" id="1679083"/>
    <lineage>
        <taxon>Archaea</taxon>
        <taxon>Methanobacteriati</taxon>
        <taxon>Methanobacteriota</taxon>
        <taxon>Stenosarchaea group</taxon>
        <taxon>Halobacteria</taxon>
        <taxon>Halobacteriales</taxon>
        <taxon>Natrialbaceae</taxon>
        <taxon>Natrarchaeobius</taxon>
    </lineage>
</organism>
<accession>A0A3N6MF33</accession>